<protein>
    <submittedName>
        <fullName evidence="2">Uncharacterized protein</fullName>
    </submittedName>
</protein>
<dbReference type="AlphaFoldDB" id="A0A385YSW4"/>
<evidence type="ECO:0000256" key="1">
    <source>
        <dbReference type="SAM" id="Phobius"/>
    </source>
</evidence>
<dbReference type="Proteomes" id="UP000265725">
    <property type="component" value="Chromosome"/>
</dbReference>
<dbReference type="KEGG" id="paek:D3873_08630"/>
<organism evidence="2 3">
    <name type="scientific">Paenisporosarcina cavernae</name>
    <dbReference type="NCBI Taxonomy" id="2320858"/>
    <lineage>
        <taxon>Bacteria</taxon>
        <taxon>Bacillati</taxon>
        <taxon>Bacillota</taxon>
        <taxon>Bacilli</taxon>
        <taxon>Bacillales</taxon>
        <taxon>Caryophanaceae</taxon>
        <taxon>Paenisporosarcina</taxon>
    </lineage>
</organism>
<keyword evidence="1" id="KW-1133">Transmembrane helix</keyword>
<keyword evidence="1" id="KW-0812">Transmembrane</keyword>
<evidence type="ECO:0000313" key="3">
    <source>
        <dbReference type="Proteomes" id="UP000265725"/>
    </source>
</evidence>
<feature type="transmembrane region" description="Helical" evidence="1">
    <location>
        <begin position="57"/>
        <end position="78"/>
    </location>
</feature>
<dbReference type="OrthoDB" id="2725889at2"/>
<name>A0A385YSW4_9BACL</name>
<keyword evidence="1" id="KW-0472">Membrane</keyword>
<gene>
    <name evidence="2" type="ORF">D3873_08630</name>
</gene>
<dbReference type="RefSeq" id="WP_119883671.1">
    <property type="nucleotide sequence ID" value="NZ_CP032418.1"/>
</dbReference>
<keyword evidence="3" id="KW-1185">Reference proteome</keyword>
<reference evidence="3" key="1">
    <citation type="submission" date="2018-09" db="EMBL/GenBank/DDBJ databases">
        <authorList>
            <person name="Zhu H."/>
        </authorList>
    </citation>
    <scope>NUCLEOTIDE SEQUENCE [LARGE SCALE GENOMIC DNA]</scope>
    <source>
        <strain evidence="3">K2R23-3</strain>
    </source>
</reference>
<evidence type="ECO:0000313" key="2">
    <source>
        <dbReference type="EMBL" id="AYC29935.1"/>
    </source>
</evidence>
<sequence length="576" mass="67262">MDDKQLEQRLEFLKKSYERVPSTFQADDVIREIRAEKHQQSRAKVSKTSDRSFWQRFGVLSASVASLFIIGILAIPYLQHNEPLKQPENASVVSEEKIEDMIKIYERNRERSREKLGLSTDQFDSLSYIQEADATFEYFWKSKKILEHQMSHEEVNNQFDNLLASLRSPSEMVLHADKSVLHGSEEESLNFLLELQQKINDLMRVYNQAIAENHAIFKELQPKEGWSKPTFDKLIPSFPENIEKLTLAMKDEGITILPIQRGENFTATWHSFFPDDLVHPVTQGYVTYLDEQPYLYGGDLAKKLEEYPPLLKVFDELVLDEGGKNTDNSLYREVSSNYKNILYALVKTSNPSSLFDRNGVVKEEYQLLFKDIQQPQQHSISSYLIEPIVNEFEVSGWRNSNTWTQFNYSYLDKMFMEINYYGFKEEVYDESASNREEPVQLNVEYFQRIHSLYKKFAGTHDPAALRDISAIDLVGLYYYSQELGDMETQYELFVKDDQKFEVIPREEFLAFDHQKDSSWRKLYTSFTFQSDALENSLYPGGTVIMTLANPTNEQSEIGFRVFMTKNGWRASFMPTQ</sequence>
<accession>A0A385YSW4</accession>
<dbReference type="EMBL" id="CP032418">
    <property type="protein sequence ID" value="AYC29935.1"/>
    <property type="molecule type" value="Genomic_DNA"/>
</dbReference>
<proteinExistence type="predicted"/>